<evidence type="ECO:0000313" key="8">
    <source>
        <dbReference type="EMBL" id="MCE7005529.1"/>
    </source>
</evidence>
<organism evidence="8 9">
    <name type="scientific">Kibdelosporangium philippinense</name>
    <dbReference type="NCBI Taxonomy" id="211113"/>
    <lineage>
        <taxon>Bacteria</taxon>
        <taxon>Bacillati</taxon>
        <taxon>Actinomycetota</taxon>
        <taxon>Actinomycetes</taxon>
        <taxon>Pseudonocardiales</taxon>
        <taxon>Pseudonocardiaceae</taxon>
        <taxon>Kibdelosporangium</taxon>
    </lineage>
</organism>
<dbReference type="Proteomes" id="UP001521150">
    <property type="component" value="Unassembled WGS sequence"/>
</dbReference>
<gene>
    <name evidence="8" type="ORF">LWC34_22275</name>
</gene>
<dbReference type="PANTHER" id="PTHR43806:SF11">
    <property type="entry name" value="CEREVISIN-RELATED"/>
    <property type="match status" value="1"/>
</dbReference>
<evidence type="ECO:0000256" key="4">
    <source>
        <dbReference type="ARBA" id="ARBA00022825"/>
    </source>
</evidence>
<evidence type="ECO:0000256" key="5">
    <source>
        <dbReference type="PROSITE-ProRule" id="PRU01240"/>
    </source>
</evidence>
<dbReference type="InterPro" id="IPR050131">
    <property type="entry name" value="Peptidase_S8_subtilisin-like"/>
</dbReference>
<dbReference type="InterPro" id="IPR023827">
    <property type="entry name" value="Peptidase_S8_Asp-AS"/>
</dbReference>
<accession>A0ABS8ZE49</accession>
<comment type="caution">
    <text evidence="8">The sequence shown here is derived from an EMBL/GenBank/DDBJ whole genome shotgun (WGS) entry which is preliminary data.</text>
</comment>
<dbReference type="PROSITE" id="PS51892">
    <property type="entry name" value="SUBTILASE"/>
    <property type="match status" value="1"/>
</dbReference>
<evidence type="ECO:0000256" key="3">
    <source>
        <dbReference type="ARBA" id="ARBA00022801"/>
    </source>
</evidence>
<dbReference type="PRINTS" id="PR00723">
    <property type="entry name" value="SUBTILISIN"/>
</dbReference>
<evidence type="ECO:0000259" key="7">
    <source>
        <dbReference type="Pfam" id="PF00082"/>
    </source>
</evidence>
<proteinExistence type="inferred from homology"/>
<dbReference type="InterPro" id="IPR023828">
    <property type="entry name" value="Peptidase_S8_Ser-AS"/>
</dbReference>
<dbReference type="Pfam" id="PF00082">
    <property type="entry name" value="Peptidase_S8"/>
    <property type="match status" value="1"/>
</dbReference>
<reference evidence="8 9" key="1">
    <citation type="submission" date="2021-12" db="EMBL/GenBank/DDBJ databases">
        <title>Genome sequence of Kibdelosporangium philippinense ATCC 49844.</title>
        <authorList>
            <person name="Fedorov E.A."/>
            <person name="Omeragic M."/>
            <person name="Shalygina K.F."/>
            <person name="Maclea K.S."/>
        </authorList>
    </citation>
    <scope>NUCLEOTIDE SEQUENCE [LARGE SCALE GENOMIC DNA]</scope>
    <source>
        <strain evidence="8 9">ATCC 49844</strain>
    </source>
</reference>
<dbReference type="RefSeq" id="WP_233727106.1">
    <property type="nucleotide sequence ID" value="NZ_JAJVCN010000002.1"/>
</dbReference>
<keyword evidence="9" id="KW-1185">Reference proteome</keyword>
<evidence type="ECO:0000256" key="6">
    <source>
        <dbReference type="RuleBase" id="RU003355"/>
    </source>
</evidence>
<dbReference type="Gene3D" id="3.40.50.200">
    <property type="entry name" value="Peptidase S8/S53 domain"/>
    <property type="match status" value="1"/>
</dbReference>
<keyword evidence="3 5" id="KW-0378">Hydrolase</keyword>
<dbReference type="SUPFAM" id="SSF52743">
    <property type="entry name" value="Subtilisin-like"/>
    <property type="match status" value="1"/>
</dbReference>
<dbReference type="CDD" id="cd00306">
    <property type="entry name" value="Peptidases_S8_S53"/>
    <property type="match status" value="1"/>
</dbReference>
<name>A0ABS8ZE49_9PSEU</name>
<keyword evidence="4 5" id="KW-0720">Serine protease</keyword>
<feature type="active site" description="Charge relay system" evidence="5">
    <location>
        <position position="341"/>
    </location>
</feature>
<evidence type="ECO:0000313" key="9">
    <source>
        <dbReference type="Proteomes" id="UP001521150"/>
    </source>
</evidence>
<protein>
    <submittedName>
        <fullName evidence="8">S8/S53 family peptidase</fullName>
    </submittedName>
</protein>
<dbReference type="InterPro" id="IPR015500">
    <property type="entry name" value="Peptidase_S8_subtilisin-rel"/>
</dbReference>
<sequence length="375" mass="40722">MDTQRTMRLSEWVSRWQWRMPDLVLHDPDGPRECLVRAGQLVAEPDTVQPVCQELRRWVDRIDPSGRIMLRDELRERSVEVAADVSSRWRVAPNHVHIAGPIMHGTPTWIGGPEIDVVPEPRPPTPETWDPPVTVAVLDTGLDPHPWFAGRSWFGEWGHQPEVLDHDVDGNHDWQGGHGTFVAGVLISKAPGVTIRHHRVLSSMGLTDDTTVAAALRAVRKKGHIDIILLTSGCYTADNQCPPILAYELAKFTDTVIVAAAGNGGSSRPFWPAAVDKVIAVAASDQNGTIAGFSNRGPWVNAIAPGVDITSSYVRLKTGTEGVAPGTEEREYGTAKWSGTSFAAPSIAADLAKLLHSGYSPADAVDRHSLGQPTL</sequence>
<feature type="active site" description="Charge relay system" evidence="5">
    <location>
        <position position="178"/>
    </location>
</feature>
<dbReference type="PROSITE" id="PS00138">
    <property type="entry name" value="SUBTILASE_SER"/>
    <property type="match status" value="1"/>
</dbReference>
<dbReference type="InterPro" id="IPR000209">
    <property type="entry name" value="Peptidase_S8/S53_dom"/>
</dbReference>
<dbReference type="PANTHER" id="PTHR43806">
    <property type="entry name" value="PEPTIDASE S8"/>
    <property type="match status" value="1"/>
</dbReference>
<dbReference type="InterPro" id="IPR036852">
    <property type="entry name" value="Peptidase_S8/S53_dom_sf"/>
</dbReference>
<feature type="domain" description="Peptidase S8/S53" evidence="7">
    <location>
        <begin position="133"/>
        <end position="356"/>
    </location>
</feature>
<keyword evidence="2 5" id="KW-0645">Protease</keyword>
<evidence type="ECO:0000256" key="2">
    <source>
        <dbReference type="ARBA" id="ARBA00022670"/>
    </source>
</evidence>
<feature type="active site" description="Charge relay system" evidence="5">
    <location>
        <position position="139"/>
    </location>
</feature>
<dbReference type="PROSITE" id="PS00136">
    <property type="entry name" value="SUBTILASE_ASP"/>
    <property type="match status" value="1"/>
</dbReference>
<dbReference type="EMBL" id="JAJVCN010000002">
    <property type="protein sequence ID" value="MCE7005529.1"/>
    <property type="molecule type" value="Genomic_DNA"/>
</dbReference>
<evidence type="ECO:0000256" key="1">
    <source>
        <dbReference type="ARBA" id="ARBA00011073"/>
    </source>
</evidence>
<comment type="similarity">
    <text evidence="1 5 6">Belongs to the peptidase S8 family.</text>
</comment>